<protein>
    <submittedName>
        <fullName evidence="2">Uncharacterized protein</fullName>
    </submittedName>
</protein>
<dbReference type="Gene3D" id="3.10.310.50">
    <property type="match status" value="1"/>
</dbReference>
<name>A0AAV2TZ56_CALDB</name>
<dbReference type="Proteomes" id="UP001497525">
    <property type="component" value="Unassembled WGS sequence"/>
</dbReference>
<organism evidence="2 3">
    <name type="scientific">Calicophoron daubneyi</name>
    <name type="common">Rumen fluke</name>
    <name type="synonym">Paramphistomum daubneyi</name>
    <dbReference type="NCBI Taxonomy" id="300641"/>
    <lineage>
        <taxon>Eukaryota</taxon>
        <taxon>Metazoa</taxon>
        <taxon>Spiralia</taxon>
        <taxon>Lophotrochozoa</taxon>
        <taxon>Platyhelminthes</taxon>
        <taxon>Trematoda</taxon>
        <taxon>Digenea</taxon>
        <taxon>Plagiorchiida</taxon>
        <taxon>Pronocephalata</taxon>
        <taxon>Paramphistomoidea</taxon>
        <taxon>Paramphistomidae</taxon>
        <taxon>Calicophoron</taxon>
    </lineage>
</organism>
<dbReference type="EMBL" id="CAXLJL010000967">
    <property type="protein sequence ID" value="CAL5142152.1"/>
    <property type="molecule type" value="Genomic_DNA"/>
</dbReference>
<dbReference type="InterPro" id="IPR033438">
    <property type="entry name" value="MOLO1"/>
</dbReference>
<keyword evidence="1" id="KW-0732">Signal</keyword>
<dbReference type="PANTHER" id="PTHR33748">
    <property type="entry name" value="PROTEIN CBG04600"/>
    <property type="match status" value="1"/>
</dbReference>
<evidence type="ECO:0000313" key="2">
    <source>
        <dbReference type="EMBL" id="CAL5142152.1"/>
    </source>
</evidence>
<dbReference type="AlphaFoldDB" id="A0AAV2TZ56"/>
<evidence type="ECO:0000313" key="3">
    <source>
        <dbReference type="Proteomes" id="UP001497525"/>
    </source>
</evidence>
<accession>A0AAV2TZ56</accession>
<feature type="chain" id="PRO_5043528241" evidence="1">
    <location>
        <begin position="18"/>
        <end position="213"/>
    </location>
</feature>
<dbReference type="Pfam" id="PF17175">
    <property type="entry name" value="MOLO1"/>
    <property type="match status" value="1"/>
</dbReference>
<proteinExistence type="predicted"/>
<dbReference type="PANTHER" id="PTHR33748:SF5">
    <property type="entry name" value="GROUND-LIKE DOMAIN-CONTAINING PROTEIN"/>
    <property type="match status" value="1"/>
</dbReference>
<gene>
    <name evidence="2" type="ORF">CDAUBV1_LOCUS17423</name>
</gene>
<dbReference type="GO" id="GO:0005892">
    <property type="term" value="C:acetylcholine-gated channel complex"/>
    <property type="evidence" value="ECO:0007669"/>
    <property type="project" value="InterPro"/>
</dbReference>
<evidence type="ECO:0000256" key="1">
    <source>
        <dbReference type="SAM" id="SignalP"/>
    </source>
</evidence>
<feature type="signal peptide" evidence="1">
    <location>
        <begin position="1"/>
        <end position="17"/>
    </location>
</feature>
<reference evidence="2" key="1">
    <citation type="submission" date="2024-06" db="EMBL/GenBank/DDBJ databases">
        <authorList>
            <person name="Liu X."/>
            <person name="Lenzi L."/>
            <person name="Haldenby T S."/>
            <person name="Uol C."/>
        </authorList>
    </citation>
    <scope>NUCLEOTIDE SEQUENCE</scope>
</reference>
<sequence>MYKILIGLTLCLAHCFGFTEYPPEFVAQVQTYPNIMQSKDQCLPLKGNYEHAQTYVCDPSRLLTVTQINRLNSMLQEIRNMGDREEGGCNPNNPHPVVAVALVNKLKVGNEVPDTLLSYASIFAYYLFNEWSLPSTCHTGSDKMIIFYSKDDGVLYTFAGNLLEKKLSSQQLINIAVQARLPFTNGIHEGLAYLIQRYREAISTGRADIFSKV</sequence>
<comment type="caution">
    <text evidence="2">The sequence shown here is derived from an EMBL/GenBank/DDBJ whole genome shotgun (WGS) entry which is preliminary data.</text>
</comment>